<dbReference type="GO" id="GO:0000976">
    <property type="term" value="F:transcription cis-regulatory region binding"/>
    <property type="evidence" value="ECO:0007669"/>
    <property type="project" value="TreeGrafter"/>
</dbReference>
<dbReference type="InterPro" id="IPR050109">
    <property type="entry name" value="HTH-type_TetR-like_transc_reg"/>
</dbReference>
<gene>
    <name evidence="4" type="ORF">SAMN05444695_102424</name>
</gene>
<dbReference type="EMBL" id="FNDN01000002">
    <property type="protein sequence ID" value="SDH61800.1"/>
    <property type="molecule type" value="Genomic_DNA"/>
</dbReference>
<dbReference type="OrthoDB" id="5242390at2"/>
<dbReference type="RefSeq" id="WP_072739257.1">
    <property type="nucleotide sequence ID" value="NZ_CP048813.1"/>
</dbReference>
<evidence type="ECO:0000256" key="1">
    <source>
        <dbReference type="ARBA" id="ARBA00023015"/>
    </source>
</evidence>
<sequence length="216" mass="23560">MTQKTQKAAARRKRPTQARAVATRELILETATRLFGERGVADTSTNRIATTAGISIGTLYRYFNDRSEIVSELLDRVIRQVESAFADLTPGVPGMTGLVSVDSATEVVSATLAVSLDVLVDNAALIEALVGEVQFYSSGLPELESRLRMLFKVIIIQLIGPVDHATLETMTSVLINTGFAGVLRASARDVDPEERDAVIAMTSRMLGTWLYSEVRW</sequence>
<keyword evidence="1" id="KW-0805">Transcription regulation</keyword>
<keyword evidence="5" id="KW-1185">Reference proteome</keyword>
<dbReference type="Gene3D" id="1.10.357.10">
    <property type="entry name" value="Tetracycline Repressor, domain 2"/>
    <property type="match status" value="1"/>
</dbReference>
<dbReference type="PANTHER" id="PTHR30055">
    <property type="entry name" value="HTH-TYPE TRANSCRIPTIONAL REGULATOR RUTR"/>
    <property type="match status" value="1"/>
</dbReference>
<dbReference type="GO" id="GO:0003700">
    <property type="term" value="F:DNA-binding transcription factor activity"/>
    <property type="evidence" value="ECO:0007669"/>
    <property type="project" value="TreeGrafter"/>
</dbReference>
<evidence type="ECO:0000313" key="5">
    <source>
        <dbReference type="Proteomes" id="UP000183263"/>
    </source>
</evidence>
<name>A0A1G8DWH5_9NOCA</name>
<dbReference type="Pfam" id="PF00440">
    <property type="entry name" value="TetR_N"/>
    <property type="match status" value="1"/>
</dbReference>
<keyword evidence="3" id="KW-0804">Transcription</keyword>
<proteinExistence type="predicted"/>
<protein>
    <submittedName>
        <fullName evidence="4">DNA-binding transcriptional regulator, AcrR family</fullName>
    </submittedName>
</protein>
<dbReference type="PRINTS" id="PR00455">
    <property type="entry name" value="HTHTETR"/>
</dbReference>
<evidence type="ECO:0000256" key="3">
    <source>
        <dbReference type="ARBA" id="ARBA00023163"/>
    </source>
</evidence>
<dbReference type="InterPro" id="IPR001647">
    <property type="entry name" value="HTH_TetR"/>
</dbReference>
<keyword evidence="2 4" id="KW-0238">DNA-binding</keyword>
<dbReference type="PANTHER" id="PTHR30055:SF234">
    <property type="entry name" value="HTH-TYPE TRANSCRIPTIONAL REGULATOR BETI"/>
    <property type="match status" value="1"/>
</dbReference>
<organism evidence="4 5">
    <name type="scientific">Rhodococcus triatomae</name>
    <dbReference type="NCBI Taxonomy" id="300028"/>
    <lineage>
        <taxon>Bacteria</taxon>
        <taxon>Bacillati</taxon>
        <taxon>Actinomycetota</taxon>
        <taxon>Actinomycetes</taxon>
        <taxon>Mycobacteriales</taxon>
        <taxon>Nocardiaceae</taxon>
        <taxon>Rhodococcus</taxon>
    </lineage>
</organism>
<dbReference type="SUPFAM" id="SSF46689">
    <property type="entry name" value="Homeodomain-like"/>
    <property type="match status" value="1"/>
</dbReference>
<dbReference type="PROSITE" id="PS50977">
    <property type="entry name" value="HTH_TETR_2"/>
    <property type="match status" value="1"/>
</dbReference>
<dbReference type="InterPro" id="IPR009057">
    <property type="entry name" value="Homeodomain-like_sf"/>
</dbReference>
<evidence type="ECO:0000313" key="4">
    <source>
        <dbReference type="EMBL" id="SDH61800.1"/>
    </source>
</evidence>
<dbReference type="AlphaFoldDB" id="A0A1G8DWH5"/>
<reference evidence="4 5" key="1">
    <citation type="submission" date="2016-10" db="EMBL/GenBank/DDBJ databases">
        <authorList>
            <person name="de Groot N.N."/>
        </authorList>
    </citation>
    <scope>NUCLEOTIDE SEQUENCE [LARGE SCALE GENOMIC DNA]</scope>
    <source>
        <strain evidence="4 5">DSM 44892</strain>
    </source>
</reference>
<accession>A0A1G8DWH5</accession>
<dbReference type="Proteomes" id="UP000183263">
    <property type="component" value="Unassembled WGS sequence"/>
</dbReference>
<evidence type="ECO:0000256" key="2">
    <source>
        <dbReference type="ARBA" id="ARBA00023125"/>
    </source>
</evidence>